<evidence type="ECO:0000313" key="3">
    <source>
        <dbReference type="Proteomes" id="UP001162640"/>
    </source>
</evidence>
<protein>
    <submittedName>
        <fullName evidence="2">Uncharacterized protein</fullName>
    </submittedName>
</protein>
<reference evidence="3" key="1">
    <citation type="journal article" date="2023" name="Commun. Biol.">
        <title>Genome analysis of Parmales, the sister group of diatoms, reveals the evolutionary specialization of diatoms from phago-mixotrophs to photoautotrophs.</title>
        <authorList>
            <person name="Ban H."/>
            <person name="Sato S."/>
            <person name="Yoshikawa S."/>
            <person name="Yamada K."/>
            <person name="Nakamura Y."/>
            <person name="Ichinomiya M."/>
            <person name="Sato N."/>
            <person name="Blanc-Mathieu R."/>
            <person name="Endo H."/>
            <person name="Kuwata A."/>
            <person name="Ogata H."/>
        </authorList>
    </citation>
    <scope>NUCLEOTIDE SEQUENCE [LARGE SCALE GENOMIC DNA]</scope>
</reference>
<evidence type="ECO:0000313" key="2">
    <source>
        <dbReference type="EMBL" id="GMH76292.1"/>
    </source>
</evidence>
<gene>
    <name evidence="2" type="ORF">TL16_g07030</name>
</gene>
<name>A0A9W7EEW2_9STRA</name>
<sequence>MENNSYPLTHTLGNRIQIATALNIGEDRGDFPSIDFLHSITYDVRDFIIATPLLVPPKKDGSGLATPRPFYYNFKSAFALELQRLDLPLVPFNSSVSPVAENERNSWNDMNVLTLLCTIASSTKPVIGLLRGLEDMVVRYIYSYVIDDFHESILNRETLSVVKVGQLGQPNEGSLPDDDPIPQQAVEIFMEYPMSILQPKKKTGQISYLTIDERVTPGSKIGDVVCSHEVGLYFEWGQGLFVSGSVKGGIYMGSDVKSSTLFYDYEIKPSAVAHIPSGDVNFLRRSMGARIANKMGGIYWLTDRTPHESMVLEADTERSYVRVVESGISVWFKEHNTPNPLCSTGEGVMIIEGDKCGDKSVLMVARKSDWAKAIVRRQGGAEDGEESDLGSAGYEN</sequence>
<dbReference type="AlphaFoldDB" id="A0A9W7EEW2"/>
<proteinExistence type="predicted"/>
<feature type="region of interest" description="Disordered" evidence="1">
    <location>
        <begin position="377"/>
        <end position="396"/>
    </location>
</feature>
<accession>A0A9W7EEW2</accession>
<dbReference type="Proteomes" id="UP001162640">
    <property type="component" value="Unassembled WGS sequence"/>
</dbReference>
<dbReference type="EMBL" id="BLQM01000218">
    <property type="protein sequence ID" value="GMH76292.1"/>
    <property type="molecule type" value="Genomic_DNA"/>
</dbReference>
<organism evidence="2 3">
    <name type="scientific">Triparma laevis f. inornata</name>
    <dbReference type="NCBI Taxonomy" id="1714386"/>
    <lineage>
        <taxon>Eukaryota</taxon>
        <taxon>Sar</taxon>
        <taxon>Stramenopiles</taxon>
        <taxon>Ochrophyta</taxon>
        <taxon>Bolidophyceae</taxon>
        <taxon>Parmales</taxon>
        <taxon>Triparmaceae</taxon>
        <taxon>Triparma</taxon>
    </lineage>
</organism>
<evidence type="ECO:0000256" key="1">
    <source>
        <dbReference type="SAM" id="MobiDB-lite"/>
    </source>
</evidence>
<comment type="caution">
    <text evidence="2">The sequence shown here is derived from an EMBL/GenBank/DDBJ whole genome shotgun (WGS) entry which is preliminary data.</text>
</comment>